<accession>A0AAV5S093</accession>
<name>A0AAV5S093_MAUHU</name>
<dbReference type="InterPro" id="IPR010371">
    <property type="entry name" value="YBR137W-like"/>
</dbReference>
<dbReference type="EMBL" id="BTGD01000011">
    <property type="protein sequence ID" value="GMM57280.1"/>
    <property type="molecule type" value="Genomic_DNA"/>
</dbReference>
<dbReference type="PIRSF" id="PIRSF008757">
    <property type="entry name" value="UCP008757"/>
    <property type="match status" value="1"/>
</dbReference>
<dbReference type="InterPro" id="IPR038084">
    <property type="entry name" value="PduO/GlcC-like_sf"/>
</dbReference>
<protein>
    <submittedName>
        <fullName evidence="1">Uncharacterized protein</fullName>
    </submittedName>
</protein>
<dbReference type="Gene3D" id="3.30.450.150">
    <property type="entry name" value="Haem-degrading domain"/>
    <property type="match status" value="1"/>
</dbReference>
<dbReference type="AlphaFoldDB" id="A0AAV5S093"/>
<dbReference type="PANTHER" id="PTHR28255">
    <property type="match status" value="1"/>
</dbReference>
<organism evidence="1 2">
    <name type="scientific">Maudiozyma humilis</name>
    <name type="common">Sour dough yeast</name>
    <name type="synonym">Kazachstania humilis</name>
    <dbReference type="NCBI Taxonomy" id="51915"/>
    <lineage>
        <taxon>Eukaryota</taxon>
        <taxon>Fungi</taxon>
        <taxon>Dikarya</taxon>
        <taxon>Ascomycota</taxon>
        <taxon>Saccharomycotina</taxon>
        <taxon>Saccharomycetes</taxon>
        <taxon>Saccharomycetales</taxon>
        <taxon>Saccharomycetaceae</taxon>
        <taxon>Maudiozyma</taxon>
    </lineage>
</organism>
<dbReference type="Pfam" id="PF03928">
    <property type="entry name" value="HbpS-like"/>
    <property type="match status" value="1"/>
</dbReference>
<keyword evidence="2" id="KW-1185">Reference proteome</keyword>
<reference evidence="1 2" key="1">
    <citation type="journal article" date="2023" name="Elife">
        <title>Identification of key yeast species and microbe-microbe interactions impacting larval growth of Drosophila in the wild.</title>
        <authorList>
            <person name="Mure A."/>
            <person name="Sugiura Y."/>
            <person name="Maeda R."/>
            <person name="Honda K."/>
            <person name="Sakurai N."/>
            <person name="Takahashi Y."/>
            <person name="Watada M."/>
            <person name="Katoh T."/>
            <person name="Gotoh A."/>
            <person name="Gotoh Y."/>
            <person name="Taniguchi I."/>
            <person name="Nakamura K."/>
            <person name="Hayashi T."/>
            <person name="Katayama T."/>
            <person name="Uemura T."/>
            <person name="Hattori Y."/>
        </authorList>
    </citation>
    <scope>NUCLEOTIDE SEQUENCE [LARGE SCALE GENOMIC DNA]</scope>
    <source>
        <strain evidence="1 2">KH-74</strain>
    </source>
</reference>
<evidence type="ECO:0000313" key="1">
    <source>
        <dbReference type="EMBL" id="GMM57280.1"/>
    </source>
</evidence>
<sequence length="179" mass="20370">MISNTRDISVLDAPLKSLLAQEFSLAQLEELELGAALPRFDDETAFELGCFIRQEARKMYPEKCVTIDVSLPSRHCLFRATSINGSSLDNTKWVQRKQNTVFRFNHSTYFIRMKKGDIPMEQRFFIPAEEYAFHGGAVPIYVKGVSFPVACLTISGLQQNEDHFLATAALQQFQKDLQE</sequence>
<comment type="caution">
    <text evidence="1">The sequence shown here is derived from an EMBL/GenBank/DDBJ whole genome shotgun (WGS) entry which is preliminary data.</text>
</comment>
<gene>
    <name evidence="1" type="ORF">DAKH74_038960</name>
</gene>
<dbReference type="GO" id="GO:0006620">
    <property type="term" value="P:post-translational protein targeting to endoplasmic reticulum membrane"/>
    <property type="evidence" value="ECO:0007669"/>
    <property type="project" value="TreeGrafter"/>
</dbReference>
<dbReference type="Proteomes" id="UP001377567">
    <property type="component" value="Unassembled WGS sequence"/>
</dbReference>
<evidence type="ECO:0000313" key="2">
    <source>
        <dbReference type="Proteomes" id="UP001377567"/>
    </source>
</evidence>
<dbReference type="InterPro" id="IPR005624">
    <property type="entry name" value="PduO/GlcC-like"/>
</dbReference>
<dbReference type="SUPFAM" id="SSF143744">
    <property type="entry name" value="GlcG-like"/>
    <property type="match status" value="1"/>
</dbReference>
<dbReference type="PANTHER" id="PTHR28255:SF1">
    <property type="entry name" value="UPF0303 PROTEIN YBR137W"/>
    <property type="match status" value="1"/>
</dbReference>
<proteinExistence type="predicted"/>
<dbReference type="GO" id="GO:0072380">
    <property type="term" value="C:TRC complex"/>
    <property type="evidence" value="ECO:0007669"/>
    <property type="project" value="TreeGrafter"/>
</dbReference>